<reference evidence="1" key="2">
    <citation type="journal article" date="2015" name="Fish Shellfish Immunol.">
        <title>Early steps in the European eel (Anguilla anguilla)-Vibrio vulnificus interaction in the gills: Role of the RtxA13 toxin.</title>
        <authorList>
            <person name="Callol A."/>
            <person name="Pajuelo D."/>
            <person name="Ebbesson L."/>
            <person name="Teles M."/>
            <person name="MacKenzie S."/>
            <person name="Amaro C."/>
        </authorList>
    </citation>
    <scope>NUCLEOTIDE SEQUENCE</scope>
</reference>
<sequence length="13" mass="1459">MVLAIRNTTAYCC</sequence>
<organism evidence="1">
    <name type="scientific">Anguilla anguilla</name>
    <name type="common">European freshwater eel</name>
    <name type="synonym">Muraena anguilla</name>
    <dbReference type="NCBI Taxonomy" id="7936"/>
    <lineage>
        <taxon>Eukaryota</taxon>
        <taxon>Metazoa</taxon>
        <taxon>Chordata</taxon>
        <taxon>Craniata</taxon>
        <taxon>Vertebrata</taxon>
        <taxon>Euteleostomi</taxon>
        <taxon>Actinopterygii</taxon>
        <taxon>Neopterygii</taxon>
        <taxon>Teleostei</taxon>
        <taxon>Anguilliformes</taxon>
        <taxon>Anguillidae</taxon>
        <taxon>Anguilla</taxon>
    </lineage>
</organism>
<name>A0A0E9UR79_ANGAN</name>
<evidence type="ECO:0000313" key="1">
    <source>
        <dbReference type="EMBL" id="JAH68236.1"/>
    </source>
</evidence>
<protein>
    <submittedName>
        <fullName evidence="1">Uncharacterized protein</fullName>
    </submittedName>
</protein>
<accession>A0A0E9UR79</accession>
<dbReference type="EMBL" id="GBXM01040341">
    <property type="protein sequence ID" value="JAH68236.1"/>
    <property type="molecule type" value="Transcribed_RNA"/>
</dbReference>
<reference evidence="1" key="1">
    <citation type="submission" date="2014-11" db="EMBL/GenBank/DDBJ databases">
        <authorList>
            <person name="Amaro Gonzalez C."/>
        </authorList>
    </citation>
    <scope>NUCLEOTIDE SEQUENCE</scope>
</reference>
<proteinExistence type="predicted"/>